<sequence length="305" mass="32397" precursor="true">MRRLALPLVSLALTALLAAPVAHAFPGRNGAIAYGWFSLTEDELGEQPSRTLHALRLVTPAGGEPRELRSCLLVGGEPARPCEAPQFDTPAWSPDGTRIAFDAGTRIGLLDGDGGGTVRLLPARGLNSGRPVFSPSGTQLAFDAGPSAGGQQLWISDLFGGGARRLTGRGGRSPAWSTRGTIAFERDGQLYAIRPDGSGLRRLTGRGGRAPAWSPHGTKLAFVRRRADLLYVMNADGSGLRQVRGPRGVESVRWSPDGRRLVYEAFDAGVLTIGTDGRGERQLVQDAVGGTYVQAARGVDWQPLR</sequence>
<proteinExistence type="inferred from homology"/>
<dbReference type="PANTHER" id="PTHR36842">
    <property type="entry name" value="PROTEIN TOLB HOMOLOG"/>
    <property type="match status" value="1"/>
</dbReference>
<dbReference type="PANTHER" id="PTHR36842:SF1">
    <property type="entry name" value="PROTEIN TOLB"/>
    <property type="match status" value="1"/>
</dbReference>
<evidence type="ECO:0000256" key="1">
    <source>
        <dbReference type="ARBA" id="ARBA00009820"/>
    </source>
</evidence>
<protein>
    <submittedName>
        <fullName evidence="3">Periplasmic component of the Tol biopolymer transport system-like protein</fullName>
    </submittedName>
</protein>
<dbReference type="OrthoDB" id="262125at2"/>
<dbReference type="InterPro" id="IPR011659">
    <property type="entry name" value="WD40"/>
</dbReference>
<dbReference type="SUPFAM" id="SSF69304">
    <property type="entry name" value="Tricorn protease N-terminal domain"/>
    <property type="match status" value="1"/>
</dbReference>
<accession>D3F907</accession>
<gene>
    <name evidence="3" type="ordered locus">Cwoe_4589</name>
</gene>
<dbReference type="STRING" id="469383.Cwoe_4589"/>
<name>D3F907_CONWI</name>
<dbReference type="RefSeq" id="WP_012936053.1">
    <property type="nucleotide sequence ID" value="NC_013739.1"/>
</dbReference>
<organism evidence="3 4">
    <name type="scientific">Conexibacter woesei (strain DSM 14684 / CCUG 47730 / CIP 108061 / JCM 11494 / NBRC 100937 / ID131577)</name>
    <dbReference type="NCBI Taxonomy" id="469383"/>
    <lineage>
        <taxon>Bacteria</taxon>
        <taxon>Bacillati</taxon>
        <taxon>Actinomycetota</taxon>
        <taxon>Thermoleophilia</taxon>
        <taxon>Solirubrobacterales</taxon>
        <taxon>Conexibacteraceae</taxon>
        <taxon>Conexibacter</taxon>
    </lineage>
</organism>
<dbReference type="Gene3D" id="2.120.10.30">
    <property type="entry name" value="TolB, C-terminal domain"/>
    <property type="match status" value="2"/>
</dbReference>
<evidence type="ECO:0000256" key="2">
    <source>
        <dbReference type="SAM" id="SignalP"/>
    </source>
</evidence>
<evidence type="ECO:0000313" key="4">
    <source>
        <dbReference type="Proteomes" id="UP000008229"/>
    </source>
</evidence>
<keyword evidence="2" id="KW-0732">Signal</keyword>
<dbReference type="InterPro" id="IPR011042">
    <property type="entry name" value="6-blade_b-propeller_TolB-like"/>
</dbReference>
<dbReference type="Pfam" id="PF07676">
    <property type="entry name" value="PD40"/>
    <property type="match status" value="3"/>
</dbReference>
<dbReference type="AlphaFoldDB" id="D3F907"/>
<keyword evidence="4" id="KW-1185">Reference proteome</keyword>
<evidence type="ECO:0000313" key="3">
    <source>
        <dbReference type="EMBL" id="ADB53002.1"/>
    </source>
</evidence>
<feature type="chain" id="PRO_5003043085" evidence="2">
    <location>
        <begin position="25"/>
        <end position="305"/>
    </location>
</feature>
<dbReference type="KEGG" id="cwo:Cwoe_4589"/>
<dbReference type="HOGENOM" id="CLU_911241_0_0_11"/>
<feature type="signal peptide" evidence="2">
    <location>
        <begin position="1"/>
        <end position="24"/>
    </location>
</feature>
<dbReference type="eggNOG" id="COG0823">
    <property type="taxonomic scope" value="Bacteria"/>
</dbReference>
<dbReference type="Proteomes" id="UP000008229">
    <property type="component" value="Chromosome"/>
</dbReference>
<reference evidence="3" key="1">
    <citation type="journal article" date="2010" name="Stand. Genomic Sci.">
        <title>Complete genome sequence of Conexibacter woesei type strain (ID131577).</title>
        <authorList>
            <person name="Pukall R."/>
            <person name="Lapidus A."/>
            <person name="Glavina Del Rio T."/>
            <person name="Copeland A."/>
            <person name="Tice H."/>
            <person name="Cheng J.-F."/>
            <person name="Lucas S."/>
            <person name="Chen F."/>
            <person name="Nolan M."/>
            <person name="Bruce D."/>
            <person name="Goodwin L."/>
            <person name="Pitluck S."/>
            <person name="Mavromatis K."/>
            <person name="Ivanova N."/>
            <person name="Ovchinnikova G."/>
            <person name="Pati A."/>
            <person name="Chen A."/>
            <person name="Palaniappan K."/>
            <person name="Land M."/>
            <person name="Hauser L."/>
            <person name="Chang Y.-J."/>
            <person name="Jeffries C.D."/>
            <person name="Chain P."/>
            <person name="Meincke L."/>
            <person name="Sims D."/>
            <person name="Brettin T."/>
            <person name="Detter J.C."/>
            <person name="Rohde M."/>
            <person name="Goeker M."/>
            <person name="Bristow J."/>
            <person name="Eisen J.A."/>
            <person name="Markowitz V."/>
            <person name="Kyrpides N.C."/>
            <person name="Klenk H.-P."/>
            <person name="Hugenholtz P."/>
        </authorList>
    </citation>
    <scope>NUCLEOTIDE SEQUENCE [LARGE SCALE GENOMIC DNA]</scope>
    <source>
        <strain evidence="3">DSM 14684</strain>
    </source>
</reference>
<comment type="similarity">
    <text evidence="1">Belongs to the TolB family.</text>
</comment>
<dbReference type="EMBL" id="CP001854">
    <property type="protein sequence ID" value="ADB53002.1"/>
    <property type="molecule type" value="Genomic_DNA"/>
</dbReference>